<dbReference type="PROSITE" id="PS50943">
    <property type="entry name" value="HTH_CROC1"/>
    <property type="match status" value="1"/>
</dbReference>
<sequence length="120" mass="13085">MNSEGKEKLIEVVKRARGEMSQRAFGKLLGVSATAVQLWEKGQTIPDTENLAQIAVRAGFTMEELLCYLEGKRLPEPVDLNDMLKKIQCMPIGDVAVLGRAILERLAAAAKSSNEQAKAS</sequence>
<keyword evidence="3" id="KW-1185">Reference proteome</keyword>
<evidence type="ECO:0000313" key="2">
    <source>
        <dbReference type="EMBL" id="GET39824.1"/>
    </source>
</evidence>
<dbReference type="EMBL" id="BLAY01000075">
    <property type="protein sequence ID" value="GET39824.1"/>
    <property type="molecule type" value="Genomic_DNA"/>
</dbReference>
<comment type="caution">
    <text evidence="2">The sequence shown here is derived from an EMBL/GenBank/DDBJ whole genome shotgun (WGS) entry which is preliminary data.</text>
</comment>
<dbReference type="Gene3D" id="1.10.260.40">
    <property type="entry name" value="lambda repressor-like DNA-binding domains"/>
    <property type="match status" value="1"/>
</dbReference>
<feature type="domain" description="HTH cro/C1-type" evidence="1">
    <location>
        <begin position="20"/>
        <end position="65"/>
    </location>
</feature>
<dbReference type="AlphaFoldDB" id="A0AAV3XH61"/>
<proteinExistence type="predicted"/>
<evidence type="ECO:0000259" key="1">
    <source>
        <dbReference type="PROSITE" id="PS50943"/>
    </source>
</evidence>
<dbReference type="GO" id="GO:0003677">
    <property type="term" value="F:DNA binding"/>
    <property type="evidence" value="ECO:0007669"/>
    <property type="project" value="InterPro"/>
</dbReference>
<dbReference type="SUPFAM" id="SSF47413">
    <property type="entry name" value="lambda repressor-like DNA-binding domains"/>
    <property type="match status" value="1"/>
</dbReference>
<name>A0AAV3XH61_9CYAN</name>
<gene>
    <name evidence="2" type="ORF">MiSe_45960</name>
</gene>
<accession>A0AAV3XH61</accession>
<dbReference type="InterPro" id="IPR001387">
    <property type="entry name" value="Cro/C1-type_HTH"/>
</dbReference>
<dbReference type="Pfam" id="PF01381">
    <property type="entry name" value="HTH_3"/>
    <property type="match status" value="1"/>
</dbReference>
<evidence type="ECO:0000313" key="3">
    <source>
        <dbReference type="Proteomes" id="UP001050975"/>
    </source>
</evidence>
<protein>
    <submittedName>
        <fullName evidence="2">Helix-turn-helix domain-containing protein</fullName>
    </submittedName>
</protein>
<reference evidence="2" key="1">
    <citation type="submission" date="2019-10" db="EMBL/GenBank/DDBJ databases">
        <title>Draft genome sequece of Microseira wollei NIES-4236.</title>
        <authorList>
            <person name="Yamaguchi H."/>
            <person name="Suzuki S."/>
            <person name="Kawachi M."/>
        </authorList>
    </citation>
    <scope>NUCLEOTIDE SEQUENCE</scope>
    <source>
        <strain evidence="2">NIES-4236</strain>
    </source>
</reference>
<dbReference type="InterPro" id="IPR010982">
    <property type="entry name" value="Lambda_DNA-bd_dom_sf"/>
</dbReference>
<dbReference type="CDD" id="cd00093">
    <property type="entry name" value="HTH_XRE"/>
    <property type="match status" value="1"/>
</dbReference>
<dbReference type="Proteomes" id="UP001050975">
    <property type="component" value="Unassembled WGS sequence"/>
</dbReference>
<organism evidence="2 3">
    <name type="scientific">Microseira wollei NIES-4236</name>
    <dbReference type="NCBI Taxonomy" id="2530354"/>
    <lineage>
        <taxon>Bacteria</taxon>
        <taxon>Bacillati</taxon>
        <taxon>Cyanobacteriota</taxon>
        <taxon>Cyanophyceae</taxon>
        <taxon>Oscillatoriophycideae</taxon>
        <taxon>Aerosakkonematales</taxon>
        <taxon>Aerosakkonemataceae</taxon>
        <taxon>Microseira</taxon>
    </lineage>
</organism>
<dbReference type="SMART" id="SM00530">
    <property type="entry name" value="HTH_XRE"/>
    <property type="match status" value="1"/>
</dbReference>